<dbReference type="AlphaFoldDB" id="A0A495JJ73"/>
<proteinExistence type="predicted"/>
<accession>A0A495JJ73</accession>
<evidence type="ECO:0000313" key="2">
    <source>
        <dbReference type="Proteomes" id="UP000277671"/>
    </source>
</evidence>
<organism evidence="1 2">
    <name type="scientific">Micromonospora pisi</name>
    <dbReference type="NCBI Taxonomy" id="589240"/>
    <lineage>
        <taxon>Bacteria</taxon>
        <taxon>Bacillati</taxon>
        <taxon>Actinomycetota</taxon>
        <taxon>Actinomycetes</taxon>
        <taxon>Micromonosporales</taxon>
        <taxon>Micromonosporaceae</taxon>
        <taxon>Micromonospora</taxon>
    </lineage>
</organism>
<protein>
    <submittedName>
        <fullName evidence="1">Uncharacterized protein</fullName>
    </submittedName>
</protein>
<comment type="caution">
    <text evidence="1">The sequence shown here is derived from an EMBL/GenBank/DDBJ whole genome shotgun (WGS) entry which is preliminary data.</text>
</comment>
<sequence length="225" mass="25265">MAAGLDPPRPLIREWHTMTPDEQAAEWKALVEWVIWIHDLYELSREERLPLCWPRHPGLVEELRSLKAWRNAVYTSPDTAAAAHTARSWHGELRQTIAATATFWAPTCRAGHKDATVLGEAHPDLAEQWQKVRPPVMASAPTPRPVTASGDEISDADMTTAVAAGHAEPHSRSMPYYARLDGTWWTRSTDGTTWLRCTDPTHHAHLDDTSARMRAADTARDQLDQ</sequence>
<gene>
    <name evidence="1" type="ORF">BDK92_2689</name>
</gene>
<reference evidence="1 2" key="1">
    <citation type="submission" date="2018-10" db="EMBL/GenBank/DDBJ databases">
        <title>Sequencing the genomes of 1000 actinobacteria strains.</title>
        <authorList>
            <person name="Klenk H.-P."/>
        </authorList>
    </citation>
    <scope>NUCLEOTIDE SEQUENCE [LARGE SCALE GENOMIC DNA]</scope>
    <source>
        <strain evidence="1 2">DSM 45175</strain>
    </source>
</reference>
<name>A0A495JJ73_9ACTN</name>
<evidence type="ECO:0000313" key="1">
    <source>
        <dbReference type="EMBL" id="RKR88372.1"/>
    </source>
</evidence>
<dbReference type="Proteomes" id="UP000277671">
    <property type="component" value="Unassembled WGS sequence"/>
</dbReference>
<dbReference type="OrthoDB" id="3535759at2"/>
<dbReference type="RefSeq" id="WP_121157001.1">
    <property type="nucleotide sequence ID" value="NZ_RBKT01000001.1"/>
</dbReference>
<dbReference type="EMBL" id="RBKT01000001">
    <property type="protein sequence ID" value="RKR88372.1"/>
    <property type="molecule type" value="Genomic_DNA"/>
</dbReference>
<keyword evidence="2" id="KW-1185">Reference proteome</keyword>